<dbReference type="PANTHER" id="PTHR21089:SF1">
    <property type="entry name" value="BIFUNCTIONAL 3-DEHYDROQUINATE DEHYDRATASE_SHIKIMATE DEHYDROGENASE, CHLOROPLASTIC"/>
    <property type="match status" value="1"/>
</dbReference>
<dbReference type="Proteomes" id="UP000824259">
    <property type="component" value="Unassembled WGS sequence"/>
</dbReference>
<reference evidence="5" key="1">
    <citation type="journal article" date="2021" name="PeerJ">
        <title>Extensive microbial diversity within the chicken gut microbiome revealed by metagenomics and culture.</title>
        <authorList>
            <person name="Gilroy R."/>
            <person name="Ravi A."/>
            <person name="Getino M."/>
            <person name="Pursley I."/>
            <person name="Horton D.L."/>
            <person name="Alikhan N.F."/>
            <person name="Baker D."/>
            <person name="Gharbi K."/>
            <person name="Hall N."/>
            <person name="Watson M."/>
            <person name="Adriaenssens E.M."/>
            <person name="Foster-Nyarko E."/>
            <person name="Jarju S."/>
            <person name="Secka A."/>
            <person name="Antonio M."/>
            <person name="Oren A."/>
            <person name="Chaudhuri R.R."/>
            <person name="La Ragione R."/>
            <person name="Hildebrand F."/>
            <person name="Pallen M.J."/>
        </authorList>
    </citation>
    <scope>NUCLEOTIDE SEQUENCE</scope>
    <source>
        <strain evidence="5">CHK169-11906</strain>
    </source>
</reference>
<evidence type="ECO:0000256" key="1">
    <source>
        <dbReference type="ARBA" id="ARBA00004871"/>
    </source>
</evidence>
<evidence type="ECO:0000259" key="4">
    <source>
        <dbReference type="Pfam" id="PF08501"/>
    </source>
</evidence>
<dbReference type="Pfam" id="PF08501">
    <property type="entry name" value="Shikimate_dh_N"/>
    <property type="match status" value="1"/>
</dbReference>
<evidence type="ECO:0000313" key="6">
    <source>
        <dbReference type="Proteomes" id="UP000824259"/>
    </source>
</evidence>
<dbReference type="GO" id="GO:0050661">
    <property type="term" value="F:NADP binding"/>
    <property type="evidence" value="ECO:0007669"/>
    <property type="project" value="TreeGrafter"/>
</dbReference>
<dbReference type="PANTHER" id="PTHR21089">
    <property type="entry name" value="SHIKIMATE DEHYDROGENASE"/>
    <property type="match status" value="1"/>
</dbReference>
<dbReference type="Gene3D" id="3.40.50.10860">
    <property type="entry name" value="Leucine Dehydrogenase, chain A, domain 1"/>
    <property type="match status" value="1"/>
</dbReference>
<dbReference type="GO" id="GO:0009073">
    <property type="term" value="P:aromatic amino acid family biosynthetic process"/>
    <property type="evidence" value="ECO:0007669"/>
    <property type="project" value="UniProtKB-KW"/>
</dbReference>
<dbReference type="AlphaFoldDB" id="A0A9D2IEH1"/>
<dbReference type="SUPFAM" id="SSF51735">
    <property type="entry name" value="NAD(P)-binding Rossmann-fold domains"/>
    <property type="match status" value="1"/>
</dbReference>
<dbReference type="GO" id="GO:0009423">
    <property type="term" value="P:chorismate biosynthetic process"/>
    <property type="evidence" value="ECO:0007669"/>
    <property type="project" value="TreeGrafter"/>
</dbReference>
<keyword evidence="3" id="KW-0028">Amino-acid biosynthesis</keyword>
<dbReference type="InterPro" id="IPR022893">
    <property type="entry name" value="Shikimate_DH_fam"/>
</dbReference>
<reference evidence="5" key="2">
    <citation type="submission" date="2021-04" db="EMBL/GenBank/DDBJ databases">
        <authorList>
            <person name="Gilroy R."/>
        </authorList>
    </citation>
    <scope>NUCLEOTIDE SEQUENCE</scope>
    <source>
        <strain evidence="5">CHK169-11906</strain>
    </source>
</reference>
<dbReference type="Gene3D" id="3.40.50.720">
    <property type="entry name" value="NAD(P)-binding Rossmann-like Domain"/>
    <property type="match status" value="1"/>
</dbReference>
<dbReference type="GO" id="GO:0004764">
    <property type="term" value="F:shikimate 3-dehydrogenase (NADP+) activity"/>
    <property type="evidence" value="ECO:0007669"/>
    <property type="project" value="InterPro"/>
</dbReference>
<feature type="domain" description="Shikimate dehydrogenase substrate binding N-terminal" evidence="4">
    <location>
        <begin position="6"/>
        <end position="88"/>
    </location>
</feature>
<sequence length="244" mass="27607">MKRYGLIGYPLGHSYSATYFARKFEREGIADCRYDLYELPSLDKLQELLAAEPELRGFNVTIPYKQQIIPLLDDLSPEARAIGAVNCVRREGTKLVGYNTDVLGFRSSLEEFLGAAEIDRALVLGTGGAAQAVQYALAQMELPFDLVSRNPRQGNYTYDDLTEEVIASHHLIINTSPVGMYPKIEEAPSIPYAFVTPSHYLFDLIYNPEQTQFLRYGEQRQAHTCNGLQMLFRQAEGAWAIWNR</sequence>
<dbReference type="GO" id="GO:0019632">
    <property type="term" value="P:shikimate metabolic process"/>
    <property type="evidence" value="ECO:0007669"/>
    <property type="project" value="TreeGrafter"/>
</dbReference>
<protein>
    <submittedName>
        <fullName evidence="5">Shikimate dehydrogenase</fullName>
    </submittedName>
</protein>
<dbReference type="SUPFAM" id="SSF53223">
    <property type="entry name" value="Aminoacid dehydrogenase-like, N-terminal domain"/>
    <property type="match status" value="1"/>
</dbReference>
<dbReference type="InterPro" id="IPR046346">
    <property type="entry name" value="Aminoacid_DH-like_N_sf"/>
</dbReference>
<dbReference type="GO" id="GO:0005829">
    <property type="term" value="C:cytosol"/>
    <property type="evidence" value="ECO:0007669"/>
    <property type="project" value="TreeGrafter"/>
</dbReference>
<comment type="pathway">
    <text evidence="1">Metabolic intermediate biosynthesis; chorismate biosynthesis; chorismate from D-erythrose 4-phosphate and phosphoenolpyruvate: step 4/7.</text>
</comment>
<accession>A0A9D2IEH1</accession>
<keyword evidence="2" id="KW-0560">Oxidoreductase</keyword>
<dbReference type="CDD" id="cd01065">
    <property type="entry name" value="NAD_bind_Shikimate_DH"/>
    <property type="match status" value="1"/>
</dbReference>
<evidence type="ECO:0000313" key="5">
    <source>
        <dbReference type="EMBL" id="HJA98623.1"/>
    </source>
</evidence>
<comment type="caution">
    <text evidence="5">The sequence shown here is derived from an EMBL/GenBank/DDBJ whole genome shotgun (WGS) entry which is preliminary data.</text>
</comment>
<evidence type="ECO:0000256" key="3">
    <source>
        <dbReference type="ARBA" id="ARBA00023141"/>
    </source>
</evidence>
<organism evidence="5 6">
    <name type="scientific">Candidatus Alistipes avicola</name>
    <dbReference type="NCBI Taxonomy" id="2838432"/>
    <lineage>
        <taxon>Bacteria</taxon>
        <taxon>Pseudomonadati</taxon>
        <taxon>Bacteroidota</taxon>
        <taxon>Bacteroidia</taxon>
        <taxon>Bacteroidales</taxon>
        <taxon>Rikenellaceae</taxon>
        <taxon>Alistipes</taxon>
    </lineage>
</organism>
<name>A0A9D2IEH1_9BACT</name>
<proteinExistence type="predicted"/>
<dbReference type="InterPro" id="IPR013708">
    <property type="entry name" value="Shikimate_DH-bd_N"/>
</dbReference>
<dbReference type="EMBL" id="DWYR01000009">
    <property type="protein sequence ID" value="HJA98623.1"/>
    <property type="molecule type" value="Genomic_DNA"/>
</dbReference>
<keyword evidence="3" id="KW-0057">Aromatic amino acid biosynthesis</keyword>
<dbReference type="InterPro" id="IPR036291">
    <property type="entry name" value="NAD(P)-bd_dom_sf"/>
</dbReference>
<gene>
    <name evidence="5" type="ORF">H9779_03360</name>
</gene>
<evidence type="ECO:0000256" key="2">
    <source>
        <dbReference type="ARBA" id="ARBA00023002"/>
    </source>
</evidence>